<dbReference type="SUPFAM" id="SSF63829">
    <property type="entry name" value="Calcium-dependent phosphotriesterase"/>
    <property type="match status" value="1"/>
</dbReference>
<dbReference type="GO" id="GO:0005576">
    <property type="term" value="C:extracellular region"/>
    <property type="evidence" value="ECO:0007669"/>
    <property type="project" value="UniProtKB-SubCell"/>
</dbReference>
<keyword evidence="2" id="KW-0964">Secreted</keyword>
<dbReference type="EMBL" id="BLBC01000011">
    <property type="protein sequence ID" value="GET46449.1"/>
    <property type="molecule type" value="Genomic_DNA"/>
</dbReference>
<protein>
    <submittedName>
        <fullName evidence="3">Periplasmic protein</fullName>
    </submittedName>
</protein>
<comment type="subcellular location">
    <subcellularLocation>
        <location evidence="1">Secreted</location>
    </subcellularLocation>
</comment>
<dbReference type="RefSeq" id="WP_155285080.1">
    <property type="nucleotide sequence ID" value="NZ_BLBC01000011.1"/>
</dbReference>
<dbReference type="InterPro" id="IPR017996">
    <property type="entry name" value="MRJP/yellow-related"/>
</dbReference>
<organism evidence="3 4">
    <name type="scientific">Capnocytophaga felis</name>
    <dbReference type="NCBI Taxonomy" id="2267611"/>
    <lineage>
        <taxon>Bacteria</taxon>
        <taxon>Pseudomonadati</taxon>
        <taxon>Bacteroidota</taxon>
        <taxon>Flavobacteriia</taxon>
        <taxon>Flavobacteriales</taxon>
        <taxon>Flavobacteriaceae</taxon>
        <taxon>Capnocytophaga</taxon>
    </lineage>
</organism>
<sequence length="373" mass="41865">MKNITFTLAILLSQLLFSQKAKKQQYTISKPEVFATTDGAVGNIAFTHSGELVYSYHPFFEPKIRVTKYNAQTKTSEPFPNLEWNTPRATDDHYLSNVLGIRNDENDIVWMLDMGNRNPITPKIVGWNTKTNHLERIYYLPETAVVKTSQPNDMLIDTKNKVIIIADEGIGNGGDGSTAALIVVDMKTGRTRRLLEGTRCTLPEKKPIVVKGKHLSINGKELYVGCDGITADKDFEWLYFAPLNGTKMYRVKISDLLNEQLSENELDNRIETYSDKPNNGGLSIDVAGNLYLTAMESNSVAMISAQDRSVKTVFQDERLLWADGVSYNHADGYMYVSAAQVHLGAVFNNGKNLAKPPYYIFRFKPVAKGVDFR</sequence>
<dbReference type="PANTHER" id="PTHR10009:SF18">
    <property type="entry name" value="PROTEIN YELLOW-LIKE PROTEIN"/>
    <property type="match status" value="1"/>
</dbReference>
<evidence type="ECO:0000256" key="1">
    <source>
        <dbReference type="ARBA" id="ARBA00004613"/>
    </source>
</evidence>
<keyword evidence="4" id="KW-1185">Reference proteome</keyword>
<reference evidence="4" key="1">
    <citation type="journal article" date="2020" name="Int. J. Syst. Evol. Microbiol.">
        <title>Capnocytophaga felis sp. nov. isolated from the feline oral cavity.</title>
        <authorList>
            <person name="Suzuki M."/>
            <person name="Umeda K."/>
            <person name="Kimura M."/>
            <person name="Imaoka K."/>
            <person name="Morikawa S."/>
            <person name="Maeda K."/>
        </authorList>
    </citation>
    <scope>NUCLEOTIDE SEQUENCE [LARGE SCALE GENOMIC DNA]</scope>
    <source>
        <strain evidence="4">KC07070</strain>
    </source>
</reference>
<evidence type="ECO:0000256" key="2">
    <source>
        <dbReference type="ARBA" id="ARBA00022525"/>
    </source>
</evidence>
<comment type="caution">
    <text evidence="3">The sequence shown here is derived from an EMBL/GenBank/DDBJ whole genome shotgun (WGS) entry which is preliminary data.</text>
</comment>
<name>A0A5M4BA71_9FLAO</name>
<dbReference type="Pfam" id="PF03022">
    <property type="entry name" value="MRJP"/>
    <property type="match status" value="1"/>
</dbReference>
<evidence type="ECO:0000313" key="3">
    <source>
        <dbReference type="EMBL" id="GET46449.1"/>
    </source>
</evidence>
<gene>
    <name evidence="3" type="ORF">RCZ01_17510</name>
</gene>
<dbReference type="OrthoDB" id="9797664at2"/>
<accession>A0A5M4BA71</accession>
<dbReference type="Proteomes" id="UP000398217">
    <property type="component" value="Unassembled WGS sequence"/>
</dbReference>
<proteinExistence type="predicted"/>
<dbReference type="AlphaFoldDB" id="A0A5M4BA71"/>
<dbReference type="Gene3D" id="2.120.10.30">
    <property type="entry name" value="TolB, C-terminal domain"/>
    <property type="match status" value="1"/>
</dbReference>
<evidence type="ECO:0000313" key="4">
    <source>
        <dbReference type="Proteomes" id="UP000398217"/>
    </source>
</evidence>
<dbReference type="PANTHER" id="PTHR10009">
    <property type="entry name" value="PROTEIN YELLOW-RELATED"/>
    <property type="match status" value="1"/>
</dbReference>
<dbReference type="InterPro" id="IPR011042">
    <property type="entry name" value="6-blade_b-propeller_TolB-like"/>
</dbReference>